<feature type="region of interest" description="Disordered" evidence="2">
    <location>
        <begin position="40"/>
        <end position="60"/>
    </location>
</feature>
<dbReference type="GO" id="GO:0008270">
    <property type="term" value="F:zinc ion binding"/>
    <property type="evidence" value="ECO:0007669"/>
    <property type="project" value="UniProtKB-KW"/>
</dbReference>
<comment type="caution">
    <text evidence="4">The sequence shown here is derived from an EMBL/GenBank/DDBJ whole genome shotgun (WGS) entry which is preliminary data.</text>
</comment>
<dbReference type="Pfam" id="PF00098">
    <property type="entry name" value="zf-CCHC"/>
    <property type="match status" value="1"/>
</dbReference>
<gene>
    <name evidence="4" type="ORF">SHERM_01062</name>
</gene>
<dbReference type="InterPro" id="IPR001878">
    <property type="entry name" value="Znf_CCHC"/>
</dbReference>
<evidence type="ECO:0000313" key="4">
    <source>
        <dbReference type="EMBL" id="CAA0816886.1"/>
    </source>
</evidence>
<dbReference type="Pfam" id="PF03732">
    <property type="entry name" value="Retrotrans_gag"/>
    <property type="match status" value="1"/>
</dbReference>
<dbReference type="SUPFAM" id="SSF57756">
    <property type="entry name" value="Retrovirus zinc finger-like domains"/>
    <property type="match status" value="1"/>
</dbReference>
<keyword evidence="1" id="KW-0862">Zinc</keyword>
<reference evidence="4" key="1">
    <citation type="submission" date="2019-12" db="EMBL/GenBank/DDBJ databases">
        <authorList>
            <person name="Scholes J."/>
        </authorList>
    </citation>
    <scope>NUCLEOTIDE SEQUENCE</scope>
</reference>
<dbReference type="PANTHER" id="PTHR15503">
    <property type="entry name" value="LDOC1 RELATED"/>
    <property type="match status" value="1"/>
</dbReference>
<dbReference type="InterPro" id="IPR036875">
    <property type="entry name" value="Znf_CCHC_sf"/>
</dbReference>
<evidence type="ECO:0000259" key="3">
    <source>
        <dbReference type="PROSITE" id="PS50158"/>
    </source>
</evidence>
<dbReference type="GO" id="GO:0003676">
    <property type="term" value="F:nucleic acid binding"/>
    <property type="evidence" value="ECO:0007669"/>
    <property type="project" value="InterPro"/>
</dbReference>
<dbReference type="Proteomes" id="UP001153555">
    <property type="component" value="Unassembled WGS sequence"/>
</dbReference>
<dbReference type="SUPFAM" id="SSF50630">
    <property type="entry name" value="Acid proteases"/>
    <property type="match status" value="1"/>
</dbReference>
<dbReference type="OrthoDB" id="1434145at2759"/>
<keyword evidence="1" id="KW-0479">Metal-binding</keyword>
<feature type="non-terminal residue" evidence="4">
    <location>
        <position position="271"/>
    </location>
</feature>
<dbReference type="AlphaFoldDB" id="A0A9N7MXR4"/>
<dbReference type="InterPro" id="IPR021109">
    <property type="entry name" value="Peptidase_aspartic_dom_sf"/>
</dbReference>
<proteinExistence type="predicted"/>
<dbReference type="PROSITE" id="PS50158">
    <property type="entry name" value="ZF_CCHC"/>
    <property type="match status" value="1"/>
</dbReference>
<protein>
    <recommendedName>
        <fullName evidence="3">CCHC-type domain-containing protein</fullName>
    </recommendedName>
</protein>
<feature type="compositionally biased region" description="Low complexity" evidence="2">
    <location>
        <begin position="45"/>
        <end position="60"/>
    </location>
</feature>
<keyword evidence="5" id="KW-1185">Reference proteome</keyword>
<dbReference type="EMBL" id="CACSLK010015080">
    <property type="protein sequence ID" value="CAA0816886.1"/>
    <property type="molecule type" value="Genomic_DNA"/>
</dbReference>
<dbReference type="Pfam" id="PF08284">
    <property type="entry name" value="RVP_2"/>
    <property type="match status" value="1"/>
</dbReference>
<dbReference type="Gene3D" id="2.40.70.10">
    <property type="entry name" value="Acid Proteases"/>
    <property type="match status" value="1"/>
</dbReference>
<dbReference type="Gene3D" id="4.10.60.10">
    <property type="entry name" value="Zinc finger, CCHC-type"/>
    <property type="match status" value="1"/>
</dbReference>
<evidence type="ECO:0000313" key="5">
    <source>
        <dbReference type="Proteomes" id="UP001153555"/>
    </source>
</evidence>
<name>A0A9N7MXR4_STRHE</name>
<feature type="domain" description="CCHC-type" evidence="3">
    <location>
        <begin position="29"/>
        <end position="44"/>
    </location>
</feature>
<feature type="non-terminal residue" evidence="4">
    <location>
        <position position="1"/>
    </location>
</feature>
<dbReference type="InterPro" id="IPR005162">
    <property type="entry name" value="Retrotrans_gag_dom"/>
</dbReference>
<evidence type="ECO:0000256" key="1">
    <source>
        <dbReference type="PROSITE-ProRule" id="PRU00047"/>
    </source>
</evidence>
<keyword evidence="1" id="KW-0863">Zinc-finger</keyword>
<sequence>QPAPANRLPVCGTCGCAHRGECLAGQNVCYNCKKPGHMTKECPDRQQPQPQAQPQQQRRAGQQVQVYFVDQAQAEENPGTMSGMIILNDIHIFALFDTGASHSFVSKRCIEAIGVQLLDTVDPLEVSLASGQKIVTSSKAENLRLNIGGRILERMNAPNFAGTENPTAVLEWIKELDKIFTVLPLPDRQRVSLAAYQMKEDASDWWIDHWARRPEAELHALTWEQIKMMVRRKFLPKSFWDRMEHEFYHLQQGSSTVDEYVRTFTCMCLFA</sequence>
<dbReference type="InterPro" id="IPR032567">
    <property type="entry name" value="RTL1-rel"/>
</dbReference>
<dbReference type="SMART" id="SM00343">
    <property type="entry name" value="ZnF_C2HC"/>
    <property type="match status" value="1"/>
</dbReference>
<dbReference type="CDD" id="cd00303">
    <property type="entry name" value="retropepsin_like"/>
    <property type="match status" value="1"/>
</dbReference>
<dbReference type="PANTHER" id="PTHR15503:SF42">
    <property type="entry name" value="ZINC FINGER, CCHC-TYPE, RETROTRANSPOSON GAG DOMAIN, ASPARTIC PEPTIDASE DOMAIN PROTEIN-RELATED"/>
    <property type="match status" value="1"/>
</dbReference>
<accession>A0A9N7MXR4</accession>
<evidence type="ECO:0000256" key="2">
    <source>
        <dbReference type="SAM" id="MobiDB-lite"/>
    </source>
</evidence>
<organism evidence="4 5">
    <name type="scientific">Striga hermonthica</name>
    <name type="common">Purple witchweed</name>
    <name type="synonym">Buchnera hermonthica</name>
    <dbReference type="NCBI Taxonomy" id="68872"/>
    <lineage>
        <taxon>Eukaryota</taxon>
        <taxon>Viridiplantae</taxon>
        <taxon>Streptophyta</taxon>
        <taxon>Embryophyta</taxon>
        <taxon>Tracheophyta</taxon>
        <taxon>Spermatophyta</taxon>
        <taxon>Magnoliopsida</taxon>
        <taxon>eudicotyledons</taxon>
        <taxon>Gunneridae</taxon>
        <taxon>Pentapetalae</taxon>
        <taxon>asterids</taxon>
        <taxon>lamiids</taxon>
        <taxon>Lamiales</taxon>
        <taxon>Orobanchaceae</taxon>
        <taxon>Buchnereae</taxon>
        <taxon>Striga</taxon>
    </lineage>
</organism>